<reference evidence="1" key="1">
    <citation type="submission" date="2020-05" db="EMBL/GenBank/DDBJ databases">
        <title>Large-scale comparative analyses of tick genomes elucidate their genetic diversity and vector capacities.</title>
        <authorList>
            <person name="Jia N."/>
            <person name="Wang J."/>
            <person name="Shi W."/>
            <person name="Du L."/>
            <person name="Sun Y."/>
            <person name="Zhan W."/>
            <person name="Jiang J."/>
            <person name="Wang Q."/>
            <person name="Zhang B."/>
            <person name="Ji P."/>
            <person name="Sakyi L.B."/>
            <person name="Cui X."/>
            <person name="Yuan T."/>
            <person name="Jiang B."/>
            <person name="Yang W."/>
            <person name="Lam T.T.-Y."/>
            <person name="Chang Q."/>
            <person name="Ding S."/>
            <person name="Wang X."/>
            <person name="Zhu J."/>
            <person name="Ruan X."/>
            <person name="Zhao L."/>
            <person name="Wei J."/>
            <person name="Que T."/>
            <person name="Du C."/>
            <person name="Cheng J."/>
            <person name="Dai P."/>
            <person name="Han X."/>
            <person name="Huang E."/>
            <person name="Gao Y."/>
            <person name="Liu J."/>
            <person name="Shao H."/>
            <person name="Ye R."/>
            <person name="Li L."/>
            <person name="Wei W."/>
            <person name="Wang X."/>
            <person name="Wang C."/>
            <person name="Yang T."/>
            <person name="Huo Q."/>
            <person name="Li W."/>
            <person name="Guo W."/>
            <person name="Chen H."/>
            <person name="Zhou L."/>
            <person name="Ni X."/>
            <person name="Tian J."/>
            <person name="Zhou Y."/>
            <person name="Sheng Y."/>
            <person name="Liu T."/>
            <person name="Pan Y."/>
            <person name="Xia L."/>
            <person name="Li J."/>
            <person name="Zhao F."/>
            <person name="Cao W."/>
        </authorList>
    </citation>
    <scope>NUCLEOTIDE SEQUENCE</scope>
    <source>
        <strain evidence="1">Hyas-2018</strain>
    </source>
</reference>
<protein>
    <submittedName>
        <fullName evidence="1">Uncharacterized protein</fullName>
    </submittedName>
</protein>
<evidence type="ECO:0000313" key="1">
    <source>
        <dbReference type="EMBL" id="KAH6925613.1"/>
    </source>
</evidence>
<evidence type="ECO:0000313" key="2">
    <source>
        <dbReference type="Proteomes" id="UP000821845"/>
    </source>
</evidence>
<dbReference type="Proteomes" id="UP000821845">
    <property type="component" value="Chromosome 7"/>
</dbReference>
<dbReference type="EMBL" id="CM023487">
    <property type="protein sequence ID" value="KAH6925613.1"/>
    <property type="molecule type" value="Genomic_DNA"/>
</dbReference>
<keyword evidence="2" id="KW-1185">Reference proteome</keyword>
<sequence>MKPSFGGPRASGAAGPASGEADAEGASASSGRGKGKRTEGTASPRGARQPSDKNKVMRSALRILKLRLDRVGRKLSELDFDNRALMGRVQFFLSENRKLHQALEKERVKVRNSPDRSSGAGPSTSGTHGGARPGSPTDASSSAGAVLAAGPQGSPSGIASASGLGTAVIEQASRTPAHDTWQLCPSAPGRSNLLADMMTPSTSSASLDAILGPRRQMRRMQQEQQARPEQHPIIALASTIAPPMSPPRLALPPPITAPLPMFTFGQQHRSNMSFQDVSDDPLFLFTDLFEDSSDESVNNNLNIAIQGQGLVSSQCTVQNASTETVPSTGTVAKLFPSNTTVASDVVTTSTGGQQPLDQPDSQDHQQDQQDRPEQLEFQDQHDQAQLQDQQVSSTTSEPNSEPKVARSRSPLHDEPDAYEPKYSRSSSSLD</sequence>
<proteinExistence type="predicted"/>
<comment type="caution">
    <text evidence="1">The sequence shown here is derived from an EMBL/GenBank/DDBJ whole genome shotgun (WGS) entry which is preliminary data.</text>
</comment>
<accession>A0ACB7RT19</accession>
<name>A0ACB7RT19_HYAAI</name>
<gene>
    <name evidence="1" type="ORF">HPB50_007994</name>
</gene>
<organism evidence="1 2">
    <name type="scientific">Hyalomma asiaticum</name>
    <name type="common">Tick</name>
    <dbReference type="NCBI Taxonomy" id="266040"/>
    <lineage>
        <taxon>Eukaryota</taxon>
        <taxon>Metazoa</taxon>
        <taxon>Ecdysozoa</taxon>
        <taxon>Arthropoda</taxon>
        <taxon>Chelicerata</taxon>
        <taxon>Arachnida</taxon>
        <taxon>Acari</taxon>
        <taxon>Parasitiformes</taxon>
        <taxon>Ixodida</taxon>
        <taxon>Ixodoidea</taxon>
        <taxon>Ixodidae</taxon>
        <taxon>Hyalomminae</taxon>
        <taxon>Hyalomma</taxon>
    </lineage>
</organism>